<evidence type="ECO:0000313" key="8">
    <source>
        <dbReference type="EMBL" id="GFR47587.1"/>
    </source>
</evidence>
<dbReference type="Gene3D" id="3.10.25.10">
    <property type="entry name" value="Formyl transferase, C-terminal domain"/>
    <property type="match status" value="1"/>
</dbReference>
<proteinExistence type="inferred from homology"/>
<dbReference type="InterPro" id="IPR011034">
    <property type="entry name" value="Formyl_transferase-like_C_sf"/>
</dbReference>
<dbReference type="GO" id="GO:0004479">
    <property type="term" value="F:methionyl-tRNA formyltransferase activity"/>
    <property type="evidence" value="ECO:0007669"/>
    <property type="project" value="UniProtKB-EC"/>
</dbReference>
<keyword evidence="3" id="KW-0808">Transferase</keyword>
<dbReference type="InterPro" id="IPR044135">
    <property type="entry name" value="Met-tRNA-FMT_C"/>
</dbReference>
<dbReference type="Proteomes" id="UP001054857">
    <property type="component" value="Unassembled WGS sequence"/>
</dbReference>
<dbReference type="InterPro" id="IPR036477">
    <property type="entry name" value="Formyl_transf_N_sf"/>
</dbReference>
<feature type="compositionally biased region" description="Low complexity" evidence="5">
    <location>
        <begin position="411"/>
        <end position="425"/>
    </location>
</feature>
<dbReference type="Pfam" id="PF02911">
    <property type="entry name" value="Formyl_trans_C"/>
    <property type="match status" value="1"/>
</dbReference>
<feature type="domain" description="Formyl transferase C-terminal" evidence="7">
    <location>
        <begin position="300"/>
        <end position="403"/>
    </location>
</feature>
<name>A0AAD3HNU8_9CHLO</name>
<dbReference type="EC" id="2.1.2.9" evidence="2"/>
<evidence type="ECO:0000256" key="3">
    <source>
        <dbReference type="ARBA" id="ARBA00022679"/>
    </source>
</evidence>
<feature type="domain" description="Formyl transferase N-terminal" evidence="6">
    <location>
        <begin position="123"/>
        <end position="272"/>
    </location>
</feature>
<evidence type="ECO:0000259" key="6">
    <source>
        <dbReference type="Pfam" id="PF00551"/>
    </source>
</evidence>
<organism evidence="8 9">
    <name type="scientific">Astrephomene gubernaculifera</name>
    <dbReference type="NCBI Taxonomy" id="47775"/>
    <lineage>
        <taxon>Eukaryota</taxon>
        <taxon>Viridiplantae</taxon>
        <taxon>Chlorophyta</taxon>
        <taxon>core chlorophytes</taxon>
        <taxon>Chlorophyceae</taxon>
        <taxon>CS clade</taxon>
        <taxon>Chlamydomonadales</taxon>
        <taxon>Astrephomenaceae</taxon>
        <taxon>Astrephomene</taxon>
    </lineage>
</organism>
<feature type="region of interest" description="Disordered" evidence="5">
    <location>
        <begin position="407"/>
        <end position="430"/>
    </location>
</feature>
<dbReference type="SUPFAM" id="SSF50486">
    <property type="entry name" value="FMT C-terminal domain-like"/>
    <property type="match status" value="1"/>
</dbReference>
<dbReference type="GO" id="GO:0005739">
    <property type="term" value="C:mitochondrion"/>
    <property type="evidence" value="ECO:0007669"/>
    <property type="project" value="TreeGrafter"/>
</dbReference>
<evidence type="ECO:0000259" key="7">
    <source>
        <dbReference type="Pfam" id="PF02911"/>
    </source>
</evidence>
<dbReference type="PANTHER" id="PTHR11138">
    <property type="entry name" value="METHIONYL-TRNA FORMYLTRANSFERASE"/>
    <property type="match status" value="1"/>
</dbReference>
<dbReference type="Pfam" id="PF00551">
    <property type="entry name" value="Formyl_trans_N"/>
    <property type="match status" value="1"/>
</dbReference>
<dbReference type="SUPFAM" id="SSF53328">
    <property type="entry name" value="Formyltransferase"/>
    <property type="match status" value="1"/>
</dbReference>
<dbReference type="CDD" id="cd08704">
    <property type="entry name" value="Met_tRNA_FMT_C"/>
    <property type="match status" value="1"/>
</dbReference>
<dbReference type="InterPro" id="IPR041711">
    <property type="entry name" value="Met-tRNA-FMT_N"/>
</dbReference>
<dbReference type="InterPro" id="IPR002376">
    <property type="entry name" value="Formyl_transf_N"/>
</dbReference>
<keyword evidence="9" id="KW-1185">Reference proteome</keyword>
<gene>
    <name evidence="8" type="ORF">Agub_g9319</name>
</gene>
<evidence type="ECO:0000256" key="2">
    <source>
        <dbReference type="ARBA" id="ARBA00012261"/>
    </source>
</evidence>
<feature type="non-terminal residue" evidence="8">
    <location>
        <position position="443"/>
    </location>
</feature>
<keyword evidence="4" id="KW-0648">Protein biosynthesis</keyword>
<evidence type="ECO:0000256" key="1">
    <source>
        <dbReference type="ARBA" id="ARBA00010699"/>
    </source>
</evidence>
<dbReference type="CDD" id="cd08646">
    <property type="entry name" value="FMT_core_Met-tRNA-FMT_N"/>
    <property type="match status" value="1"/>
</dbReference>
<feature type="region of interest" description="Disordered" evidence="5">
    <location>
        <begin position="82"/>
        <end position="141"/>
    </location>
</feature>
<sequence length="443" mass="46388">MAACGLYRTRTSSAYVGRLWQRAFASASGAAGAGQPQDEDGARKRIIFLGTPQVAALVLEQLLSAAAAPGSNFEVAAVVTRPSGRPAGPSSPSAQAALAPGDTPHHQQLQGATAGLPPPPSPSSPSSSSRRKAVEPSAVEQLARQCGLPPDRILCPASAREPAFLDAVRHLRPSLAITAAYGCMLPQSFLDIPRYGTLNIHPSLLPRYRGPAPVQRALQDGCSATGVSLVFSVLRCDAGPLLEQQQVAVPPDVQAPQLTEQLFRRGAEMLLRQLPRVLSGEVGAAQAAPQDEAAATYAPKVVKQEAQLDLSLPALAVHNHVRALADWPGSRCTLMLEARETGALQPLEVRLLRTRVVPPPLQASWTPRGALPPGTRAQVLVSPAGELLVPCGDGNMLQVLEVGRKAGGVGAPSSSSSSPRPSAKSLTPREFIAGLSKRRVFVP</sequence>
<dbReference type="Gene3D" id="3.40.50.170">
    <property type="entry name" value="Formyl transferase, N-terminal domain"/>
    <property type="match status" value="1"/>
</dbReference>
<evidence type="ECO:0000313" key="9">
    <source>
        <dbReference type="Proteomes" id="UP001054857"/>
    </source>
</evidence>
<feature type="compositionally biased region" description="Low complexity" evidence="5">
    <location>
        <begin position="82"/>
        <end position="101"/>
    </location>
</feature>
<dbReference type="InterPro" id="IPR037022">
    <property type="entry name" value="Formyl_trans_C_sf"/>
</dbReference>
<dbReference type="AlphaFoldDB" id="A0AAD3HNU8"/>
<dbReference type="InterPro" id="IPR005793">
    <property type="entry name" value="Formyl_trans_C"/>
</dbReference>
<reference evidence="8 9" key="1">
    <citation type="journal article" date="2021" name="Sci. Rep.">
        <title>Genome sequencing of the multicellular alga Astrephomene provides insights into convergent evolution of germ-soma differentiation.</title>
        <authorList>
            <person name="Yamashita S."/>
            <person name="Yamamoto K."/>
            <person name="Matsuzaki R."/>
            <person name="Suzuki S."/>
            <person name="Yamaguchi H."/>
            <person name="Hirooka S."/>
            <person name="Minakuchi Y."/>
            <person name="Miyagishima S."/>
            <person name="Kawachi M."/>
            <person name="Toyoda A."/>
            <person name="Nozaki H."/>
        </authorList>
    </citation>
    <scope>NUCLEOTIDE SEQUENCE [LARGE SCALE GENOMIC DNA]</scope>
    <source>
        <strain evidence="8 9">NIES-4017</strain>
    </source>
</reference>
<dbReference type="EMBL" id="BMAR01000019">
    <property type="protein sequence ID" value="GFR47587.1"/>
    <property type="molecule type" value="Genomic_DNA"/>
</dbReference>
<comment type="caution">
    <text evidence="8">The sequence shown here is derived from an EMBL/GenBank/DDBJ whole genome shotgun (WGS) entry which is preliminary data.</text>
</comment>
<accession>A0AAD3HNU8</accession>
<dbReference type="PANTHER" id="PTHR11138:SF5">
    <property type="entry name" value="METHIONYL-TRNA FORMYLTRANSFERASE, MITOCHONDRIAL"/>
    <property type="match status" value="1"/>
</dbReference>
<evidence type="ECO:0000256" key="5">
    <source>
        <dbReference type="SAM" id="MobiDB-lite"/>
    </source>
</evidence>
<evidence type="ECO:0000256" key="4">
    <source>
        <dbReference type="ARBA" id="ARBA00022917"/>
    </source>
</evidence>
<protein>
    <recommendedName>
        <fullName evidence="2">methionyl-tRNA formyltransferase</fullName>
        <ecNumber evidence="2">2.1.2.9</ecNumber>
    </recommendedName>
</protein>
<comment type="similarity">
    <text evidence="1">Belongs to the Fmt family.</text>
</comment>